<accession>A0A0F9BFB7</accession>
<dbReference type="AlphaFoldDB" id="A0A0F9BFB7"/>
<gene>
    <name evidence="1" type="ORF">LCGC14_2796760</name>
</gene>
<reference evidence="1" key="1">
    <citation type="journal article" date="2015" name="Nature">
        <title>Complex archaea that bridge the gap between prokaryotes and eukaryotes.</title>
        <authorList>
            <person name="Spang A."/>
            <person name="Saw J.H."/>
            <person name="Jorgensen S.L."/>
            <person name="Zaremba-Niedzwiedzka K."/>
            <person name="Martijn J."/>
            <person name="Lind A.E."/>
            <person name="van Eijk R."/>
            <person name="Schleper C."/>
            <person name="Guy L."/>
            <person name="Ettema T.J."/>
        </authorList>
    </citation>
    <scope>NUCLEOTIDE SEQUENCE</scope>
</reference>
<organism evidence="1">
    <name type="scientific">marine sediment metagenome</name>
    <dbReference type="NCBI Taxonomy" id="412755"/>
    <lineage>
        <taxon>unclassified sequences</taxon>
        <taxon>metagenomes</taxon>
        <taxon>ecological metagenomes</taxon>
    </lineage>
</organism>
<dbReference type="EMBL" id="LAZR01052376">
    <property type="protein sequence ID" value="KKK83101.1"/>
    <property type="molecule type" value="Genomic_DNA"/>
</dbReference>
<evidence type="ECO:0000313" key="1">
    <source>
        <dbReference type="EMBL" id="KKK83101.1"/>
    </source>
</evidence>
<comment type="caution">
    <text evidence="1">The sequence shown here is derived from an EMBL/GenBank/DDBJ whole genome shotgun (WGS) entry which is preliminary data.</text>
</comment>
<proteinExistence type="predicted"/>
<name>A0A0F9BFB7_9ZZZZ</name>
<protein>
    <submittedName>
        <fullName evidence="1">Uncharacterized protein</fullName>
    </submittedName>
</protein>
<sequence length="77" mass="9094">MKNTNGKLRGVNICSSEYVKMLQMLTPQLFDRYMYGTWTTEQALQLRLRMKRKSSKMLVCSIPYSFGDTYALKVSRW</sequence>